<dbReference type="GO" id="GO:0016757">
    <property type="term" value="F:glycosyltransferase activity"/>
    <property type="evidence" value="ECO:0007669"/>
    <property type="project" value="UniProtKB-KW"/>
</dbReference>
<organism evidence="5 8">
    <name type="scientific">Phascolarctobacterium faecium</name>
    <dbReference type="NCBI Taxonomy" id="33025"/>
    <lineage>
        <taxon>Bacteria</taxon>
        <taxon>Bacillati</taxon>
        <taxon>Bacillota</taxon>
        <taxon>Negativicutes</taxon>
        <taxon>Acidaminococcales</taxon>
        <taxon>Acidaminococcaceae</taxon>
        <taxon>Phascolarctobacterium</taxon>
    </lineage>
</organism>
<dbReference type="Proteomes" id="UP000443070">
    <property type="component" value="Unassembled WGS sequence"/>
</dbReference>
<comment type="caution">
    <text evidence="5">The sequence shown here is derived from an EMBL/GenBank/DDBJ whole genome shotgun (WGS) entry which is preliminary data.</text>
</comment>
<dbReference type="PANTHER" id="PTHR43630:SF1">
    <property type="entry name" value="POLY-BETA-1,6-N-ACETYL-D-GLUCOSAMINE SYNTHASE"/>
    <property type="match status" value="1"/>
</dbReference>
<keyword evidence="7" id="KW-1185">Reference proteome</keyword>
<keyword evidence="4" id="KW-0812">Transmembrane</keyword>
<feature type="transmembrane region" description="Helical" evidence="4">
    <location>
        <begin position="306"/>
        <end position="324"/>
    </location>
</feature>
<name>A0A7X2XFS5_9FIRM</name>
<evidence type="ECO:0000313" key="8">
    <source>
        <dbReference type="Proteomes" id="UP000484547"/>
    </source>
</evidence>
<feature type="transmembrane region" description="Helical" evidence="4">
    <location>
        <begin position="330"/>
        <end position="356"/>
    </location>
</feature>
<evidence type="ECO:0000256" key="4">
    <source>
        <dbReference type="SAM" id="Phobius"/>
    </source>
</evidence>
<dbReference type="CDD" id="cd06438">
    <property type="entry name" value="EpsO_like"/>
    <property type="match status" value="1"/>
</dbReference>
<keyword evidence="3 5" id="KW-0808">Transferase</keyword>
<dbReference type="RefSeq" id="WP_155163668.1">
    <property type="nucleotide sequence ID" value="NZ_CATWQF010000001.1"/>
</dbReference>
<evidence type="ECO:0000313" key="5">
    <source>
        <dbReference type="EMBL" id="MTT75308.1"/>
    </source>
</evidence>
<feature type="transmembrane region" description="Helical" evidence="4">
    <location>
        <begin position="12"/>
        <end position="32"/>
    </location>
</feature>
<dbReference type="PANTHER" id="PTHR43630">
    <property type="entry name" value="POLY-BETA-1,6-N-ACETYL-D-GLUCOSAMINE SYNTHASE"/>
    <property type="match status" value="1"/>
</dbReference>
<protein>
    <submittedName>
        <fullName evidence="5">Glycosyltransferase</fullName>
    </submittedName>
</protein>
<dbReference type="EMBL" id="WNBW01000001">
    <property type="protein sequence ID" value="MTU03440.1"/>
    <property type="molecule type" value="Genomic_DNA"/>
</dbReference>
<dbReference type="Gene3D" id="3.90.550.10">
    <property type="entry name" value="Spore Coat Polysaccharide Biosynthesis Protein SpsA, Chain A"/>
    <property type="match status" value="1"/>
</dbReference>
<reference evidence="7 8" key="1">
    <citation type="journal article" date="2019" name="Nat. Med.">
        <title>A library of human gut bacterial isolates paired with longitudinal multiomics data enables mechanistic microbiome research.</title>
        <authorList>
            <person name="Poyet M."/>
            <person name="Groussin M."/>
            <person name="Gibbons S.M."/>
            <person name="Avila-Pacheco J."/>
            <person name="Jiang X."/>
            <person name="Kearney S.M."/>
            <person name="Perrotta A.R."/>
            <person name="Berdy B."/>
            <person name="Zhao S."/>
            <person name="Lieberman T.D."/>
            <person name="Swanson P.K."/>
            <person name="Smith M."/>
            <person name="Roesemann S."/>
            <person name="Alexander J.E."/>
            <person name="Rich S.A."/>
            <person name="Livny J."/>
            <person name="Vlamakis H."/>
            <person name="Clish C."/>
            <person name="Bullock K."/>
            <person name="Deik A."/>
            <person name="Scott J."/>
            <person name="Pierce K.A."/>
            <person name="Xavier R.J."/>
            <person name="Alm E.J."/>
        </authorList>
    </citation>
    <scope>NUCLEOTIDE SEQUENCE [LARGE SCALE GENOMIC DNA]</scope>
    <source>
        <strain evidence="5 8">BIOML-A13</strain>
        <strain evidence="6 7">BIOML-A3</strain>
    </source>
</reference>
<keyword evidence="2" id="KW-0328">Glycosyltransferase</keyword>
<feature type="transmembrane region" description="Helical" evidence="4">
    <location>
        <begin position="368"/>
        <end position="387"/>
    </location>
</feature>
<dbReference type="Proteomes" id="UP000484547">
    <property type="component" value="Unassembled WGS sequence"/>
</dbReference>
<dbReference type="Pfam" id="PF13641">
    <property type="entry name" value="Glyco_tranf_2_3"/>
    <property type="match status" value="1"/>
</dbReference>
<dbReference type="OrthoDB" id="9797391at2"/>
<dbReference type="SUPFAM" id="SSF53448">
    <property type="entry name" value="Nucleotide-diphospho-sugar transferases"/>
    <property type="match status" value="1"/>
</dbReference>
<evidence type="ECO:0000313" key="7">
    <source>
        <dbReference type="Proteomes" id="UP000443070"/>
    </source>
</evidence>
<sequence length="427" mass="50030">MSTYFDLIMIPLQLLIVFFTIYYFTLSFFGLFGRRPEEKIYDEQKTFAMIVCAHNEEQVIGQLVENLHLLNYSDQLYDIFVVADNCKDNTAQIARQAGAIVYERFNDNEKGKGFAMDWMFQRLFEMERQYDAVCVFDADNLVHPNFLREMNSRLCKGERLIQGYLDSKNPNDTWISGVFSISFWVVNHVWHLAKYNIGLSSCLGGTGMCISTDILRRHGWGATCLTEDMEFTMKALLEGIPTTWAHDAIVYDEKPLTFMQSWNQRKRWAQGHFDVANRYIGKLFVKGIKERNIVVLDGIINLFQPYFLLISTFFVICSYIYQFYPFYTNVLYAILPLEVWTLIGIGQYIFPMIVLFKIHASFKSWMYLLLYPLFIYSWIPITVLGYIHRHDHEWSHTAHTRGISFNEVLIPENAELGPKQVVFPKKQ</sequence>
<dbReference type="EMBL" id="WNBM01000001">
    <property type="protein sequence ID" value="MTT75308.1"/>
    <property type="molecule type" value="Genomic_DNA"/>
</dbReference>
<proteinExistence type="inferred from homology"/>
<keyword evidence="4" id="KW-0472">Membrane</keyword>
<evidence type="ECO:0000256" key="3">
    <source>
        <dbReference type="ARBA" id="ARBA00022679"/>
    </source>
</evidence>
<gene>
    <name evidence="5" type="ORF">GMD11_03360</name>
    <name evidence="6" type="ORF">GMD18_03360</name>
</gene>
<evidence type="ECO:0000313" key="6">
    <source>
        <dbReference type="EMBL" id="MTU03440.1"/>
    </source>
</evidence>
<dbReference type="InterPro" id="IPR029044">
    <property type="entry name" value="Nucleotide-diphossugar_trans"/>
</dbReference>
<dbReference type="AlphaFoldDB" id="A0A7X2XFS5"/>
<accession>A0A7X2XFS5</accession>
<evidence type="ECO:0000256" key="1">
    <source>
        <dbReference type="ARBA" id="ARBA00006739"/>
    </source>
</evidence>
<keyword evidence="4" id="KW-1133">Transmembrane helix</keyword>
<comment type="similarity">
    <text evidence="1">Belongs to the glycosyltransferase 2 family.</text>
</comment>
<evidence type="ECO:0000256" key="2">
    <source>
        <dbReference type="ARBA" id="ARBA00022676"/>
    </source>
</evidence>